<evidence type="ECO:0008006" key="4">
    <source>
        <dbReference type="Google" id="ProtNLM"/>
    </source>
</evidence>
<dbReference type="EMBL" id="CP036263">
    <property type="protein sequence ID" value="QDT00556.1"/>
    <property type="molecule type" value="Genomic_DNA"/>
</dbReference>
<dbReference type="AlphaFoldDB" id="A0A517N0A0"/>
<dbReference type="Pfam" id="PF18919">
    <property type="entry name" value="DUF5670"/>
    <property type="match status" value="1"/>
</dbReference>
<keyword evidence="1" id="KW-0812">Transmembrane</keyword>
<evidence type="ECO:0000256" key="1">
    <source>
        <dbReference type="SAM" id="Phobius"/>
    </source>
</evidence>
<dbReference type="Proteomes" id="UP000319852">
    <property type="component" value="Chromosome"/>
</dbReference>
<reference evidence="2 3" key="1">
    <citation type="submission" date="2019-02" db="EMBL/GenBank/DDBJ databases">
        <title>Deep-cultivation of Planctomycetes and their phenomic and genomic characterization uncovers novel biology.</title>
        <authorList>
            <person name="Wiegand S."/>
            <person name="Jogler M."/>
            <person name="Boedeker C."/>
            <person name="Pinto D."/>
            <person name="Vollmers J."/>
            <person name="Rivas-Marin E."/>
            <person name="Kohn T."/>
            <person name="Peeters S.H."/>
            <person name="Heuer A."/>
            <person name="Rast P."/>
            <person name="Oberbeckmann S."/>
            <person name="Bunk B."/>
            <person name="Jeske O."/>
            <person name="Meyerdierks A."/>
            <person name="Storesund J.E."/>
            <person name="Kallscheuer N."/>
            <person name="Luecker S."/>
            <person name="Lage O.M."/>
            <person name="Pohl T."/>
            <person name="Merkel B.J."/>
            <person name="Hornburger P."/>
            <person name="Mueller R.-W."/>
            <person name="Bruemmer F."/>
            <person name="Labrenz M."/>
            <person name="Spormann A.M."/>
            <person name="Op den Camp H."/>
            <person name="Overmann J."/>
            <person name="Amann R."/>
            <person name="Jetten M.S.M."/>
            <person name="Mascher T."/>
            <person name="Medema M.H."/>
            <person name="Devos D.P."/>
            <person name="Kaster A.-K."/>
            <person name="Ovreas L."/>
            <person name="Rohde M."/>
            <person name="Galperin M.Y."/>
            <person name="Jogler C."/>
        </authorList>
    </citation>
    <scope>NUCLEOTIDE SEQUENCE [LARGE SCALE GENOMIC DNA]</scope>
    <source>
        <strain evidence="2 3">HG15A2</strain>
    </source>
</reference>
<keyword evidence="1" id="KW-1133">Transmembrane helix</keyword>
<dbReference type="KEGG" id="amob:HG15A2_38940"/>
<organism evidence="2 3">
    <name type="scientific">Adhaeretor mobilis</name>
    <dbReference type="NCBI Taxonomy" id="1930276"/>
    <lineage>
        <taxon>Bacteria</taxon>
        <taxon>Pseudomonadati</taxon>
        <taxon>Planctomycetota</taxon>
        <taxon>Planctomycetia</taxon>
        <taxon>Pirellulales</taxon>
        <taxon>Lacipirellulaceae</taxon>
        <taxon>Adhaeretor</taxon>
    </lineage>
</organism>
<keyword evidence="3" id="KW-1185">Reference proteome</keyword>
<dbReference type="InterPro" id="IPR043727">
    <property type="entry name" value="Lmo0937-like"/>
</dbReference>
<dbReference type="NCBIfam" id="NF033488">
    <property type="entry name" value="lmo0937_fam_TM"/>
    <property type="match status" value="1"/>
</dbReference>
<evidence type="ECO:0000313" key="2">
    <source>
        <dbReference type="EMBL" id="QDT00556.1"/>
    </source>
</evidence>
<sequence length="56" mass="6131">MLWAIIVLLCVVWVVSVVLKFFVGGLIHLLLVVAVIAFIYNFLTGRKNPGDSGSDL</sequence>
<accession>A0A517N0A0</accession>
<proteinExistence type="predicted"/>
<name>A0A517N0A0_9BACT</name>
<feature type="transmembrane region" description="Helical" evidence="1">
    <location>
        <begin position="26"/>
        <end position="43"/>
    </location>
</feature>
<protein>
    <recommendedName>
        <fullName evidence="4">Lmo0937 family membrane protein</fullName>
    </recommendedName>
</protein>
<keyword evidence="1" id="KW-0472">Membrane</keyword>
<evidence type="ECO:0000313" key="3">
    <source>
        <dbReference type="Proteomes" id="UP000319852"/>
    </source>
</evidence>
<gene>
    <name evidence="2" type="ORF">HG15A2_38940</name>
</gene>